<dbReference type="NCBIfam" id="NF041908">
    <property type="entry name" value="HVO_2922"/>
    <property type="match status" value="1"/>
</dbReference>
<feature type="domain" description="DUF1508" evidence="1">
    <location>
        <begin position="20"/>
        <end position="68"/>
    </location>
</feature>
<dbReference type="OrthoDB" id="108721at2157"/>
<sequence>MAERDADAEASNATFELYRDRADEWRWRLVHDNGNVIADSGEGYTSKANAKKGIRSVKRNAAGATVEELE</sequence>
<evidence type="ECO:0000259" key="1">
    <source>
        <dbReference type="Pfam" id="PF07411"/>
    </source>
</evidence>
<dbReference type="SUPFAM" id="SSF160113">
    <property type="entry name" value="YegP-like"/>
    <property type="match status" value="1"/>
</dbReference>
<dbReference type="Proteomes" id="UP000219453">
    <property type="component" value="Unassembled WGS sequence"/>
</dbReference>
<organism evidence="2 3">
    <name type="scientific">Natronoarchaeum philippinense</name>
    <dbReference type="NCBI Taxonomy" id="558529"/>
    <lineage>
        <taxon>Archaea</taxon>
        <taxon>Methanobacteriati</taxon>
        <taxon>Methanobacteriota</taxon>
        <taxon>Stenosarchaea group</taxon>
        <taxon>Halobacteria</taxon>
        <taxon>Halobacteriales</taxon>
        <taxon>Natronoarchaeaceae</taxon>
    </lineage>
</organism>
<dbReference type="InterPro" id="IPR036913">
    <property type="entry name" value="YegP-like_sf"/>
</dbReference>
<keyword evidence="3" id="KW-1185">Reference proteome</keyword>
<proteinExistence type="predicted"/>
<reference evidence="3" key="1">
    <citation type="submission" date="2017-09" db="EMBL/GenBank/DDBJ databases">
        <authorList>
            <person name="Varghese N."/>
            <person name="Submissions S."/>
        </authorList>
    </citation>
    <scope>NUCLEOTIDE SEQUENCE [LARGE SCALE GENOMIC DNA]</scope>
    <source>
        <strain evidence="3">DSM 27208</strain>
    </source>
</reference>
<accession>A0A285P3L5</accession>
<gene>
    <name evidence="2" type="ORF">SAMN06269185_2764</name>
</gene>
<dbReference type="AlphaFoldDB" id="A0A285P3L5"/>
<dbReference type="Gene3D" id="2.30.29.80">
    <property type="match status" value="1"/>
</dbReference>
<dbReference type="EMBL" id="OBEJ01000003">
    <property type="protein sequence ID" value="SNZ16332.1"/>
    <property type="molecule type" value="Genomic_DNA"/>
</dbReference>
<name>A0A285P3L5_NATPI</name>
<evidence type="ECO:0000313" key="2">
    <source>
        <dbReference type="EMBL" id="SNZ16332.1"/>
    </source>
</evidence>
<evidence type="ECO:0000313" key="3">
    <source>
        <dbReference type="Proteomes" id="UP000219453"/>
    </source>
</evidence>
<protein>
    <recommendedName>
        <fullName evidence="1">DUF1508 domain-containing protein</fullName>
    </recommendedName>
</protein>
<dbReference type="InterPro" id="IPR010879">
    <property type="entry name" value="DUF1508"/>
</dbReference>
<dbReference type="Pfam" id="PF07411">
    <property type="entry name" value="DUF1508"/>
    <property type="match status" value="1"/>
</dbReference>